<comment type="caution">
    <text evidence="1">The sequence shown here is derived from an EMBL/GenBank/DDBJ whole genome shotgun (WGS) entry which is preliminary data.</text>
</comment>
<sequence length="367" mass="41276">MTGRLASLKNRLPEWVSTRNGISAGVRFLLAGGALTVILLSSISLYAIFYKLYVPTLLHEAPIYLQYDPAGKMNTTATASFVPEKNYKFLSMSQAYTVSLDLRVPVSPENQQLGNFMVALKLYNRWGDPVHVSLRPAILLYKSWMLRTLETTLQSPMLVLGLWQEADDLRVEMLDGMYDKRFGPITSATVSLSKPLQVYKANIVIRAQFTGLRYWMYYWRLPTALAFISAAVVWQMVFTVVAWSVLEAYAGKTRRQMEMLPRSPEPVPVSKSTGRGVRRNSRAQAIRRRNSGVRVRTSSRSDTSSASRVSPILARRNSDGASSHEEIYKGENVRLLSTQQQQQEVPADPSLATSSFEPILTEQNVPE</sequence>
<organism evidence="1 2">
    <name type="scientific">Kickxella alabastrina</name>
    <dbReference type="NCBI Taxonomy" id="61397"/>
    <lineage>
        <taxon>Eukaryota</taxon>
        <taxon>Fungi</taxon>
        <taxon>Fungi incertae sedis</taxon>
        <taxon>Zoopagomycota</taxon>
        <taxon>Kickxellomycotina</taxon>
        <taxon>Kickxellomycetes</taxon>
        <taxon>Kickxellales</taxon>
        <taxon>Kickxellaceae</taxon>
        <taxon>Kickxella</taxon>
    </lineage>
</organism>
<keyword evidence="2" id="KW-1185">Reference proteome</keyword>
<dbReference type="EMBL" id="JANBPG010002376">
    <property type="protein sequence ID" value="KAJ1886011.1"/>
    <property type="molecule type" value="Genomic_DNA"/>
</dbReference>
<name>A0ACC1I2R2_9FUNG</name>
<evidence type="ECO:0000313" key="2">
    <source>
        <dbReference type="Proteomes" id="UP001150581"/>
    </source>
</evidence>
<protein>
    <submittedName>
        <fullName evidence="1">Uncharacterized protein</fullName>
    </submittedName>
</protein>
<dbReference type="Proteomes" id="UP001150581">
    <property type="component" value="Unassembled WGS sequence"/>
</dbReference>
<accession>A0ACC1I2R2</accession>
<gene>
    <name evidence="1" type="ORF">LPJ66_009841</name>
</gene>
<evidence type="ECO:0000313" key="1">
    <source>
        <dbReference type="EMBL" id="KAJ1886011.1"/>
    </source>
</evidence>
<reference evidence="1" key="1">
    <citation type="submission" date="2022-07" db="EMBL/GenBank/DDBJ databases">
        <title>Phylogenomic reconstructions and comparative analyses of Kickxellomycotina fungi.</title>
        <authorList>
            <person name="Reynolds N.K."/>
            <person name="Stajich J.E."/>
            <person name="Barry K."/>
            <person name="Grigoriev I.V."/>
            <person name="Crous P."/>
            <person name="Smith M.E."/>
        </authorList>
    </citation>
    <scope>NUCLEOTIDE SEQUENCE</scope>
    <source>
        <strain evidence="1">Benny 63K</strain>
    </source>
</reference>
<proteinExistence type="predicted"/>